<dbReference type="EMBL" id="BARX01000013">
    <property type="protein sequence ID" value="GAD02067.1"/>
    <property type="molecule type" value="Genomic_DNA"/>
</dbReference>
<accession>R9PL22</accession>
<dbReference type="Pfam" id="PF00126">
    <property type="entry name" value="HTH_1"/>
    <property type="match status" value="1"/>
</dbReference>
<evidence type="ECO:0000256" key="1">
    <source>
        <dbReference type="ARBA" id="ARBA00009437"/>
    </source>
</evidence>
<evidence type="ECO:0000313" key="6">
    <source>
        <dbReference type="EMBL" id="GAD02067.1"/>
    </source>
</evidence>
<dbReference type="SUPFAM" id="SSF53850">
    <property type="entry name" value="Periplasmic binding protein-like II"/>
    <property type="match status" value="1"/>
</dbReference>
<dbReference type="InterPro" id="IPR005119">
    <property type="entry name" value="LysR_subst-bd"/>
</dbReference>
<comment type="caution">
    <text evidence="6">The sequence shown here is derived from an EMBL/GenBank/DDBJ whole genome shotgun (WGS) entry which is preliminary data.</text>
</comment>
<dbReference type="PANTHER" id="PTHR30126:SF91">
    <property type="entry name" value="LYSR FAMILY TRANSCRIPTIONAL REGULATOR"/>
    <property type="match status" value="1"/>
</dbReference>
<dbReference type="Gene3D" id="3.40.190.290">
    <property type="match status" value="1"/>
</dbReference>
<dbReference type="GO" id="GO:0000976">
    <property type="term" value="F:transcription cis-regulatory region binding"/>
    <property type="evidence" value="ECO:0007669"/>
    <property type="project" value="TreeGrafter"/>
</dbReference>
<evidence type="ECO:0000256" key="3">
    <source>
        <dbReference type="ARBA" id="ARBA00023125"/>
    </source>
</evidence>
<dbReference type="PROSITE" id="PS50931">
    <property type="entry name" value="HTH_LYSR"/>
    <property type="match status" value="1"/>
</dbReference>
<dbReference type="SUPFAM" id="SSF46785">
    <property type="entry name" value="Winged helix' DNA-binding domain"/>
    <property type="match status" value="1"/>
</dbReference>
<comment type="similarity">
    <text evidence="1">Belongs to the LysR transcriptional regulatory family.</text>
</comment>
<dbReference type="PANTHER" id="PTHR30126">
    <property type="entry name" value="HTH-TYPE TRANSCRIPTIONAL REGULATOR"/>
    <property type="match status" value="1"/>
</dbReference>
<protein>
    <submittedName>
        <fullName evidence="6">Transcriptional regulators</fullName>
    </submittedName>
</protein>
<gene>
    <name evidence="6" type="ORF">AALB_2147</name>
</gene>
<dbReference type="OrthoDB" id="155872at2"/>
<sequence>MHFSLEQLAAFVAVYEKGSFSEAAVKLNKHRTTIGQVITNLEDQLAVELFERIGRSAKPTSEGQLLYSYAKVTIEQAKSFNKMALSLSYGQLECLNIAYTSLIPSDVLVSIRQLLLEKYPAMKVNFLIKTKEEVKAGIEDDSIQLGFVNVDQRTPITSFDITFLCYLTFGLYTAKNSPLAELPNDQIFGALKTSKQLILKAYLDDEISQKILLSSNYEVIEDFSLLLSLVQQGVGWSLLPRVTIEDLGDLLQLQKLNLNEVRDDFQFPIALWAPRSKAIMEIKKDVESLVVAYINERRAR</sequence>
<dbReference type="Gene3D" id="1.10.10.10">
    <property type="entry name" value="Winged helix-like DNA-binding domain superfamily/Winged helix DNA-binding domain"/>
    <property type="match status" value="1"/>
</dbReference>
<dbReference type="Proteomes" id="UP000014461">
    <property type="component" value="Unassembled WGS sequence"/>
</dbReference>
<dbReference type="RefSeq" id="WP_016401835.1">
    <property type="nucleotide sequence ID" value="NZ_BARX01000013.1"/>
</dbReference>
<dbReference type="InterPro" id="IPR036390">
    <property type="entry name" value="WH_DNA-bd_sf"/>
</dbReference>
<reference evidence="6" key="1">
    <citation type="journal article" date="2013" name="Genome Announc.">
        <title>Draft Genome Sequence of Agarivorans albus Strain MKT 106T, an Agarolytic Marine Bacterium.</title>
        <authorList>
            <person name="Yasuike M."/>
            <person name="Nakamura Y."/>
            <person name="Kai W."/>
            <person name="Fujiwara A."/>
            <person name="Fukui Y."/>
            <person name="Satomi M."/>
            <person name="Sano M."/>
        </authorList>
    </citation>
    <scope>NUCLEOTIDE SEQUENCE [LARGE SCALE GENOMIC DNA]</scope>
</reference>
<evidence type="ECO:0000313" key="7">
    <source>
        <dbReference type="Proteomes" id="UP000014461"/>
    </source>
</evidence>
<name>R9PL22_AGAAL</name>
<dbReference type="AlphaFoldDB" id="R9PL22"/>
<keyword evidence="4" id="KW-0804">Transcription</keyword>
<dbReference type="InterPro" id="IPR000847">
    <property type="entry name" value="LysR_HTH_N"/>
</dbReference>
<feature type="domain" description="HTH lysR-type" evidence="5">
    <location>
        <begin position="3"/>
        <end position="60"/>
    </location>
</feature>
<keyword evidence="3" id="KW-0238">DNA-binding</keyword>
<evidence type="ECO:0000259" key="5">
    <source>
        <dbReference type="PROSITE" id="PS50931"/>
    </source>
</evidence>
<evidence type="ECO:0000256" key="4">
    <source>
        <dbReference type="ARBA" id="ARBA00023163"/>
    </source>
</evidence>
<evidence type="ECO:0000256" key="2">
    <source>
        <dbReference type="ARBA" id="ARBA00023015"/>
    </source>
</evidence>
<dbReference type="GO" id="GO:0003700">
    <property type="term" value="F:DNA-binding transcription factor activity"/>
    <property type="evidence" value="ECO:0007669"/>
    <property type="project" value="InterPro"/>
</dbReference>
<dbReference type="InterPro" id="IPR036388">
    <property type="entry name" value="WH-like_DNA-bd_sf"/>
</dbReference>
<keyword evidence="7" id="KW-1185">Reference proteome</keyword>
<dbReference type="Pfam" id="PF03466">
    <property type="entry name" value="LysR_substrate"/>
    <property type="match status" value="1"/>
</dbReference>
<proteinExistence type="inferred from homology"/>
<keyword evidence="2" id="KW-0805">Transcription regulation</keyword>
<dbReference type="STRING" id="1331007.AALB_2147"/>
<organism evidence="6 7">
    <name type="scientific">Agarivorans albus MKT 106</name>
    <dbReference type="NCBI Taxonomy" id="1331007"/>
    <lineage>
        <taxon>Bacteria</taxon>
        <taxon>Pseudomonadati</taxon>
        <taxon>Pseudomonadota</taxon>
        <taxon>Gammaproteobacteria</taxon>
        <taxon>Alteromonadales</taxon>
        <taxon>Alteromonadaceae</taxon>
        <taxon>Agarivorans</taxon>
    </lineage>
</organism>